<evidence type="ECO:0000313" key="4">
    <source>
        <dbReference type="EMBL" id="PNJ41767.1"/>
    </source>
</evidence>
<dbReference type="InterPro" id="IPR009003">
    <property type="entry name" value="Peptidase_S1_PA"/>
</dbReference>
<dbReference type="GO" id="GO:0022617">
    <property type="term" value="P:extracellular matrix disassembly"/>
    <property type="evidence" value="ECO:0007669"/>
    <property type="project" value="TreeGrafter"/>
</dbReference>
<name>A0A2J8U912_PONAB</name>
<dbReference type="Pfam" id="PF00089">
    <property type="entry name" value="Trypsin"/>
    <property type="match status" value="1"/>
</dbReference>
<dbReference type="AlphaFoldDB" id="A0A2J8U912"/>
<keyword evidence="1" id="KW-1015">Disulfide bond</keyword>
<dbReference type="GO" id="GO:0006508">
    <property type="term" value="P:proteolysis"/>
    <property type="evidence" value="ECO:0007669"/>
    <property type="project" value="InterPro"/>
</dbReference>
<sequence length="75" mass="8133">MATAGNPWSWFLGFLILGITGSLVSGSCSRIINGEDCSPHSQPWQAALVMENELFCSGVLVHPQWVLSAAHCFQK</sequence>
<dbReference type="PANTHER" id="PTHR24271:SF65">
    <property type="entry name" value="KALLIKREIN-4"/>
    <property type="match status" value="1"/>
</dbReference>
<dbReference type="SUPFAM" id="SSF50494">
    <property type="entry name" value="Trypsin-like serine proteases"/>
    <property type="match status" value="1"/>
</dbReference>
<dbReference type="PROSITE" id="PS50240">
    <property type="entry name" value="TRYPSIN_DOM"/>
    <property type="match status" value="1"/>
</dbReference>
<accession>A0A2J8U912</accession>
<dbReference type="InterPro" id="IPR001254">
    <property type="entry name" value="Trypsin_dom"/>
</dbReference>
<protein>
    <submittedName>
        <fullName evidence="4">KLK4 isoform 6</fullName>
    </submittedName>
</protein>
<dbReference type="PANTHER" id="PTHR24271">
    <property type="entry name" value="KALLIKREIN-RELATED"/>
    <property type="match status" value="1"/>
</dbReference>
<comment type="caution">
    <text evidence="4">The sequence shown here is derived from an EMBL/GenBank/DDBJ whole genome shotgun (WGS) entry which is preliminary data.</text>
</comment>
<dbReference type="Gene3D" id="2.40.10.10">
    <property type="entry name" value="Trypsin-like serine proteases"/>
    <property type="match status" value="1"/>
</dbReference>
<feature type="signal peptide" evidence="2">
    <location>
        <begin position="1"/>
        <end position="26"/>
    </location>
</feature>
<feature type="domain" description="Peptidase S1" evidence="3">
    <location>
        <begin position="31"/>
        <end position="75"/>
    </location>
</feature>
<dbReference type="PROSITE" id="PS00134">
    <property type="entry name" value="TRYPSIN_HIS"/>
    <property type="match status" value="1"/>
</dbReference>
<dbReference type="InterPro" id="IPR018114">
    <property type="entry name" value="TRYPSIN_HIS"/>
</dbReference>
<dbReference type="GO" id="GO:0030141">
    <property type="term" value="C:secretory granule"/>
    <property type="evidence" value="ECO:0007669"/>
    <property type="project" value="TreeGrafter"/>
</dbReference>
<organism evidence="4">
    <name type="scientific">Pongo abelii</name>
    <name type="common">Sumatran orangutan</name>
    <name type="synonym">Pongo pygmaeus abelii</name>
    <dbReference type="NCBI Taxonomy" id="9601"/>
    <lineage>
        <taxon>Eukaryota</taxon>
        <taxon>Metazoa</taxon>
        <taxon>Chordata</taxon>
        <taxon>Craniata</taxon>
        <taxon>Vertebrata</taxon>
        <taxon>Euteleostomi</taxon>
        <taxon>Mammalia</taxon>
        <taxon>Eutheria</taxon>
        <taxon>Euarchontoglires</taxon>
        <taxon>Primates</taxon>
        <taxon>Haplorrhini</taxon>
        <taxon>Catarrhini</taxon>
        <taxon>Hominidae</taxon>
        <taxon>Pongo</taxon>
    </lineage>
</organism>
<dbReference type="GO" id="GO:0097186">
    <property type="term" value="P:amelogenesis"/>
    <property type="evidence" value="ECO:0007669"/>
    <property type="project" value="TreeGrafter"/>
</dbReference>
<gene>
    <name evidence="4" type="ORF">CR201_G0029736</name>
</gene>
<keyword evidence="2" id="KW-0732">Signal</keyword>
<feature type="chain" id="PRO_5014365346" evidence="2">
    <location>
        <begin position="27"/>
        <end position="75"/>
    </location>
</feature>
<proteinExistence type="predicted"/>
<reference evidence="4" key="1">
    <citation type="submission" date="2017-12" db="EMBL/GenBank/DDBJ databases">
        <title>High-resolution comparative analysis of great ape genomes.</title>
        <authorList>
            <person name="Pollen A."/>
            <person name="Hastie A."/>
            <person name="Hormozdiari F."/>
            <person name="Dougherty M."/>
            <person name="Liu R."/>
            <person name="Chaisson M."/>
            <person name="Hoppe E."/>
            <person name="Hill C."/>
            <person name="Pang A."/>
            <person name="Hillier L."/>
            <person name="Baker C."/>
            <person name="Armstrong J."/>
            <person name="Shendure J."/>
            <person name="Paten B."/>
            <person name="Wilson R."/>
            <person name="Chao H."/>
            <person name="Schneider V."/>
            <person name="Ventura M."/>
            <person name="Kronenberg Z."/>
            <person name="Murali S."/>
            <person name="Gordon D."/>
            <person name="Cantsilieris S."/>
            <person name="Munson K."/>
            <person name="Nelson B."/>
            <person name="Raja A."/>
            <person name="Underwood J."/>
            <person name="Diekhans M."/>
            <person name="Fiddes I."/>
            <person name="Haussler D."/>
            <person name="Eichler E."/>
        </authorList>
    </citation>
    <scope>NUCLEOTIDE SEQUENCE [LARGE SCALE GENOMIC DNA]</scope>
    <source>
        <strain evidence="4">Susie</strain>
    </source>
</reference>
<dbReference type="InterPro" id="IPR043504">
    <property type="entry name" value="Peptidase_S1_PA_chymotrypsin"/>
</dbReference>
<dbReference type="FunFam" id="2.40.10.10:FF:000243">
    <property type="entry name" value="KLK4 isoform 6"/>
    <property type="match status" value="1"/>
</dbReference>
<dbReference type="GO" id="GO:0004252">
    <property type="term" value="F:serine-type endopeptidase activity"/>
    <property type="evidence" value="ECO:0007669"/>
    <property type="project" value="InterPro"/>
</dbReference>
<evidence type="ECO:0000256" key="2">
    <source>
        <dbReference type="SAM" id="SignalP"/>
    </source>
</evidence>
<dbReference type="EMBL" id="NDHI03003467">
    <property type="protein sequence ID" value="PNJ41767.1"/>
    <property type="molecule type" value="Genomic_DNA"/>
</dbReference>
<evidence type="ECO:0000259" key="3">
    <source>
        <dbReference type="PROSITE" id="PS50240"/>
    </source>
</evidence>
<evidence type="ECO:0000256" key="1">
    <source>
        <dbReference type="ARBA" id="ARBA00023157"/>
    </source>
</evidence>